<reference evidence="1" key="2">
    <citation type="submission" date="2020-11" db="EMBL/GenBank/DDBJ databases">
        <authorList>
            <person name="McCartney M.A."/>
            <person name="Auch B."/>
            <person name="Kono T."/>
            <person name="Mallez S."/>
            <person name="Becker A."/>
            <person name="Gohl D.M."/>
            <person name="Silverstein K.A.T."/>
            <person name="Koren S."/>
            <person name="Bechman K.B."/>
            <person name="Herman A."/>
            <person name="Abrahante J.E."/>
            <person name="Garbe J."/>
        </authorList>
    </citation>
    <scope>NUCLEOTIDE SEQUENCE</scope>
    <source>
        <strain evidence="1">Duluth1</strain>
        <tissue evidence="1">Whole animal</tissue>
    </source>
</reference>
<name>A0A9D4IAR5_DREPO</name>
<dbReference type="AlphaFoldDB" id="A0A9D4IAR5"/>
<proteinExistence type="predicted"/>
<organism evidence="1 2">
    <name type="scientific">Dreissena polymorpha</name>
    <name type="common">Zebra mussel</name>
    <name type="synonym">Mytilus polymorpha</name>
    <dbReference type="NCBI Taxonomy" id="45954"/>
    <lineage>
        <taxon>Eukaryota</taxon>
        <taxon>Metazoa</taxon>
        <taxon>Spiralia</taxon>
        <taxon>Lophotrochozoa</taxon>
        <taxon>Mollusca</taxon>
        <taxon>Bivalvia</taxon>
        <taxon>Autobranchia</taxon>
        <taxon>Heteroconchia</taxon>
        <taxon>Euheterodonta</taxon>
        <taxon>Imparidentia</taxon>
        <taxon>Neoheterodontei</taxon>
        <taxon>Myida</taxon>
        <taxon>Dreissenoidea</taxon>
        <taxon>Dreissenidae</taxon>
        <taxon>Dreissena</taxon>
    </lineage>
</organism>
<sequence length="60" mass="6883">MSVGLLDLEFVHTKRVLLWFFWTWRLSISRKYFCETSGPGGCPSRESISDGLLDLGVVYL</sequence>
<dbReference type="Proteomes" id="UP000828390">
    <property type="component" value="Unassembled WGS sequence"/>
</dbReference>
<evidence type="ECO:0000313" key="1">
    <source>
        <dbReference type="EMBL" id="KAH3753147.1"/>
    </source>
</evidence>
<accession>A0A9D4IAR5</accession>
<reference evidence="1" key="1">
    <citation type="journal article" date="2019" name="bioRxiv">
        <title>The Genome of the Zebra Mussel, Dreissena polymorpha: A Resource for Invasive Species Research.</title>
        <authorList>
            <person name="McCartney M.A."/>
            <person name="Auch B."/>
            <person name="Kono T."/>
            <person name="Mallez S."/>
            <person name="Zhang Y."/>
            <person name="Obille A."/>
            <person name="Becker A."/>
            <person name="Abrahante J.E."/>
            <person name="Garbe J."/>
            <person name="Badalamenti J.P."/>
            <person name="Herman A."/>
            <person name="Mangelson H."/>
            <person name="Liachko I."/>
            <person name="Sullivan S."/>
            <person name="Sone E.D."/>
            <person name="Koren S."/>
            <person name="Silverstein K.A.T."/>
            <person name="Beckman K.B."/>
            <person name="Gohl D.M."/>
        </authorList>
    </citation>
    <scope>NUCLEOTIDE SEQUENCE</scope>
    <source>
        <strain evidence="1">Duluth1</strain>
        <tissue evidence="1">Whole animal</tissue>
    </source>
</reference>
<protein>
    <submittedName>
        <fullName evidence="1">Uncharacterized protein</fullName>
    </submittedName>
</protein>
<gene>
    <name evidence="1" type="ORF">DPMN_187778</name>
</gene>
<dbReference type="EMBL" id="JAIWYP010000010">
    <property type="protein sequence ID" value="KAH3753147.1"/>
    <property type="molecule type" value="Genomic_DNA"/>
</dbReference>
<keyword evidence="2" id="KW-1185">Reference proteome</keyword>
<evidence type="ECO:0000313" key="2">
    <source>
        <dbReference type="Proteomes" id="UP000828390"/>
    </source>
</evidence>
<comment type="caution">
    <text evidence="1">The sequence shown here is derived from an EMBL/GenBank/DDBJ whole genome shotgun (WGS) entry which is preliminary data.</text>
</comment>